<protein>
    <submittedName>
        <fullName evidence="1">Uncharacterized protein</fullName>
    </submittedName>
</protein>
<sequence>MRFFNNQTATAPEAQDIPFAGLGFGTDMVQVAAQGMTPSSTRQRGDCGISFLPASSHVPQLCGYDLLVSLGREIRGR</sequence>
<reference evidence="1" key="1">
    <citation type="journal article" date="2022" name="Arch. Microbiol.">
        <title>Pseudodesulfovibrio sediminis sp. nov., a mesophilic and neutrophilic sulfate-reducing bacterium isolated from sediment of a brackish lake.</title>
        <authorList>
            <person name="Takahashi A."/>
            <person name="Kojima H."/>
            <person name="Watanabe M."/>
            <person name="Fukui M."/>
        </authorList>
    </citation>
    <scope>NUCLEOTIDE SEQUENCE</scope>
    <source>
        <strain evidence="1">SF6</strain>
    </source>
</reference>
<dbReference type="EMBL" id="AP024485">
    <property type="protein sequence ID" value="BCS89740.1"/>
    <property type="molecule type" value="Genomic_DNA"/>
</dbReference>
<dbReference type="RefSeq" id="WP_229591700.1">
    <property type="nucleotide sequence ID" value="NZ_AP024485.1"/>
</dbReference>
<name>A0ABN6EX37_9BACT</name>
<gene>
    <name evidence="1" type="ORF">PSDVSF_29820</name>
</gene>
<dbReference type="Proteomes" id="UP001053296">
    <property type="component" value="Chromosome"/>
</dbReference>
<proteinExistence type="predicted"/>
<keyword evidence="2" id="KW-1185">Reference proteome</keyword>
<organism evidence="1 2">
    <name type="scientific">Pseudodesulfovibrio sediminis</name>
    <dbReference type="NCBI Taxonomy" id="2810563"/>
    <lineage>
        <taxon>Bacteria</taxon>
        <taxon>Pseudomonadati</taxon>
        <taxon>Thermodesulfobacteriota</taxon>
        <taxon>Desulfovibrionia</taxon>
        <taxon>Desulfovibrionales</taxon>
        <taxon>Desulfovibrionaceae</taxon>
    </lineage>
</organism>
<evidence type="ECO:0000313" key="1">
    <source>
        <dbReference type="EMBL" id="BCS89740.1"/>
    </source>
</evidence>
<evidence type="ECO:0000313" key="2">
    <source>
        <dbReference type="Proteomes" id="UP001053296"/>
    </source>
</evidence>
<accession>A0ABN6EX37</accession>